<proteinExistence type="inferred from homology"/>
<comment type="similarity">
    <text evidence="2">Belongs to the bacterial solute-binding protein 8 family.</text>
</comment>
<reference evidence="7" key="1">
    <citation type="submission" date="2022-02" db="EMBL/GenBank/DDBJ databases">
        <authorList>
            <person name="Lee M."/>
            <person name="Kim S.-J."/>
            <person name="Jung M.-Y."/>
        </authorList>
    </citation>
    <scope>NUCLEOTIDE SEQUENCE</scope>
    <source>
        <strain evidence="7">JHP9</strain>
    </source>
</reference>
<evidence type="ECO:0000313" key="8">
    <source>
        <dbReference type="Proteomes" id="UP001203761"/>
    </source>
</evidence>
<accession>A0ABT0QZK4</accession>
<name>A0ABT0QZK4_9MICO</name>
<dbReference type="InterPro" id="IPR051313">
    <property type="entry name" value="Bact_iron-sidero_bind"/>
</dbReference>
<evidence type="ECO:0000256" key="5">
    <source>
        <dbReference type="SAM" id="SignalP"/>
    </source>
</evidence>
<dbReference type="RefSeq" id="WP_249737062.1">
    <property type="nucleotide sequence ID" value="NZ_JAKNCJ010000002.1"/>
</dbReference>
<feature type="domain" description="Fe/B12 periplasmic-binding" evidence="6">
    <location>
        <begin position="76"/>
        <end position="347"/>
    </location>
</feature>
<sequence length="347" mass="35963">MSDLLRPLPARRRGLTRRSALVGTAGFLSLALAACTSDSDSAASGGSDAGGSASAAGTVTVEDNTGSVTVAVPPKSVVATDNRLFETLSDWGVALAAAPRALMPSTIAYRDDESIVDLGTHREPDLEAVVAAEPDLILNGGRFAQYQEQLAQLAPDAALVTLDPLEDEPLDAELKRAVGVLGQIFGKESEAATLGEELDAAVARAKAAYDPAQRVMALNSSGGTLGFIAPTIGRTIGPLYPLLGLIPALEVEGESDDHEGDDVSVEAIAEANPDWILVMDRDAAVSADDPAFQPADKVLAGSAALQGVTAVQQGNVVYMPADTYTNEGIQTYTEFLNSLADAMEAKR</sequence>
<dbReference type="Pfam" id="PF01497">
    <property type="entry name" value="Peripla_BP_2"/>
    <property type="match status" value="1"/>
</dbReference>
<keyword evidence="4 5" id="KW-0732">Signal</keyword>
<evidence type="ECO:0000256" key="1">
    <source>
        <dbReference type="ARBA" id="ARBA00004196"/>
    </source>
</evidence>
<dbReference type="InterPro" id="IPR006311">
    <property type="entry name" value="TAT_signal"/>
</dbReference>
<dbReference type="Proteomes" id="UP001203761">
    <property type="component" value="Unassembled WGS sequence"/>
</dbReference>
<feature type="chain" id="PRO_5046270077" evidence="5">
    <location>
        <begin position="34"/>
        <end position="347"/>
    </location>
</feature>
<dbReference type="Gene3D" id="3.40.50.1980">
    <property type="entry name" value="Nitrogenase molybdenum iron protein domain"/>
    <property type="match status" value="2"/>
</dbReference>
<comment type="caution">
    <text evidence="7">The sequence shown here is derived from an EMBL/GenBank/DDBJ whole genome shotgun (WGS) entry which is preliminary data.</text>
</comment>
<dbReference type="PROSITE" id="PS51318">
    <property type="entry name" value="TAT"/>
    <property type="match status" value="1"/>
</dbReference>
<dbReference type="PROSITE" id="PS51257">
    <property type="entry name" value="PROKAR_LIPOPROTEIN"/>
    <property type="match status" value="1"/>
</dbReference>
<evidence type="ECO:0000256" key="4">
    <source>
        <dbReference type="ARBA" id="ARBA00022729"/>
    </source>
</evidence>
<evidence type="ECO:0000313" key="7">
    <source>
        <dbReference type="EMBL" id="MCL6422964.1"/>
    </source>
</evidence>
<dbReference type="PANTHER" id="PTHR30532:SF28">
    <property type="entry name" value="PETROBACTIN-BINDING PROTEIN YCLQ"/>
    <property type="match status" value="1"/>
</dbReference>
<evidence type="ECO:0000256" key="3">
    <source>
        <dbReference type="ARBA" id="ARBA00022448"/>
    </source>
</evidence>
<protein>
    <submittedName>
        <fullName evidence="7">ABC transporter substrate-binding protein</fullName>
    </submittedName>
</protein>
<feature type="signal peptide" evidence="5">
    <location>
        <begin position="1"/>
        <end position="33"/>
    </location>
</feature>
<dbReference type="PANTHER" id="PTHR30532">
    <property type="entry name" value="IRON III DICITRATE-BINDING PERIPLASMIC PROTEIN"/>
    <property type="match status" value="1"/>
</dbReference>
<gene>
    <name evidence="7" type="ORF">Bequi_06105</name>
</gene>
<evidence type="ECO:0000259" key="6">
    <source>
        <dbReference type="PROSITE" id="PS50983"/>
    </source>
</evidence>
<evidence type="ECO:0000256" key="2">
    <source>
        <dbReference type="ARBA" id="ARBA00008814"/>
    </source>
</evidence>
<organism evidence="7 8">
    <name type="scientific">Brachybacterium equifaecis</name>
    <dbReference type="NCBI Taxonomy" id="2910770"/>
    <lineage>
        <taxon>Bacteria</taxon>
        <taxon>Bacillati</taxon>
        <taxon>Actinomycetota</taxon>
        <taxon>Actinomycetes</taxon>
        <taxon>Micrococcales</taxon>
        <taxon>Dermabacteraceae</taxon>
        <taxon>Brachybacterium</taxon>
    </lineage>
</organism>
<dbReference type="EMBL" id="JAKNCJ010000002">
    <property type="protein sequence ID" value="MCL6422964.1"/>
    <property type="molecule type" value="Genomic_DNA"/>
</dbReference>
<keyword evidence="3" id="KW-0813">Transport</keyword>
<dbReference type="PROSITE" id="PS50983">
    <property type="entry name" value="FE_B12_PBP"/>
    <property type="match status" value="1"/>
</dbReference>
<keyword evidence="8" id="KW-1185">Reference proteome</keyword>
<dbReference type="SUPFAM" id="SSF53807">
    <property type="entry name" value="Helical backbone' metal receptor"/>
    <property type="match status" value="1"/>
</dbReference>
<dbReference type="InterPro" id="IPR002491">
    <property type="entry name" value="ABC_transptr_periplasmic_BD"/>
</dbReference>
<comment type="subcellular location">
    <subcellularLocation>
        <location evidence="1">Cell envelope</location>
    </subcellularLocation>
</comment>